<gene>
    <name evidence="7" type="ORF">MAR_001062</name>
</gene>
<feature type="region of interest" description="Disordered" evidence="6">
    <location>
        <begin position="1"/>
        <end position="23"/>
    </location>
</feature>
<evidence type="ECO:0000256" key="3">
    <source>
        <dbReference type="ARBA" id="ARBA00022949"/>
    </source>
</evidence>
<feature type="compositionally biased region" description="Polar residues" evidence="6">
    <location>
        <begin position="284"/>
        <end position="295"/>
    </location>
</feature>
<feature type="compositionally biased region" description="Basic and acidic residues" evidence="6">
    <location>
        <begin position="232"/>
        <end position="249"/>
    </location>
</feature>
<evidence type="ECO:0000256" key="5">
    <source>
        <dbReference type="SAM" id="Coils"/>
    </source>
</evidence>
<feature type="compositionally biased region" description="Low complexity" evidence="6">
    <location>
        <begin position="486"/>
        <end position="498"/>
    </location>
</feature>
<reference evidence="7" key="1">
    <citation type="submission" date="2022-11" db="EMBL/GenBank/DDBJ databases">
        <title>Centuries of genome instability and evolution in soft-shell clam transmissible cancer (bioRxiv).</title>
        <authorList>
            <person name="Hart S.F.M."/>
            <person name="Yonemitsu M.A."/>
            <person name="Giersch R.M."/>
            <person name="Beal B.F."/>
            <person name="Arriagada G."/>
            <person name="Davis B.W."/>
            <person name="Ostrander E.A."/>
            <person name="Goff S.P."/>
            <person name="Metzger M.J."/>
        </authorList>
    </citation>
    <scope>NUCLEOTIDE SEQUENCE</scope>
    <source>
        <strain evidence="7">MELC-2E11</strain>
        <tissue evidence="7">Siphon/mantle</tissue>
    </source>
</reference>
<sequence>MDGAGVNLVPSSNVSTSSSARSTPVHMAYKPITPSSSLLALSKTPDDEIRRKSQDELLHIVRRLEAESRNIVAEHSSILKDVNKKMQILLLEVRGLKDINQNLQDDNQELRDLCCFLDDDRQRGRKLAREWQRFGRYTASVMRSEVSAYQEKLKELEGKQQELITDNLDLKELCLYLDQERLRASQPRDEGDGSSSSTVAGNEDGQADIELVPVSELQGGRNTVDGNTGKSDYIRQLENRVKSLEKEKQANGPCSQQGSSSSLREAPLVQVTGTQRVGPDGTQAGETSGKGTSPNKPEAVVHAMKVLEVHENLERQATEVGEESSLDDKEKAIVREMCNVVWRKLGSVKAEKQQGDPPPPAGPPPGPPVYENLGPAPRSKSTPPSLPHHISQSSVSPEDNIYPPGYQQVQSHGQRLQGGQGMSAVPGVGQYDPRDPRIENTGDRRHGAIVNMNSSYSAGSSQQYGEAEFRVPDSYQLQGVGPYQGQQRNVPPSSSQSQRPPPASFQQGQDAHSVAYYATGQPQNSQVHSSRSTPVTPTPQLQTNSPAPGQRMEPRSHSSGPARRAITPKGTEVYEVQSPVPHRAQYSRSEHQMAQGQGPVYQNHPPTQRADNSYENVPSGYNYTSSQQSFSSGPTRTQDSVSENYDYQPTYSSYSDDNNPPNKYPQTNRPVSQNVTSQNPRPTQSRHVAQGQPQGYYQNMQGGQRGQTPSKSNVRDPSPQGSRKTLPSQPHPSASGPQLTTHRATPTKSGYQSYPGPPNPQVSGQPNPAGAPPGYNAPPAYDRRTSYADNRDGNHQYPERRDPREQYYRKKLAVMTRTFGYNRPTPAPGPPMDRPSYLSLQWADPRTWASNGPTPAPGPPMGQPSHLGLQWADPRTWASNGPTLKPGPLVGQPSHLGLQWADPLTSASNGPTLAPEPPMG</sequence>
<feature type="compositionally biased region" description="Polar residues" evidence="6">
    <location>
        <begin position="719"/>
        <end position="752"/>
    </location>
</feature>
<dbReference type="Pfam" id="PF10226">
    <property type="entry name" value="CCDC85"/>
    <property type="match status" value="1"/>
</dbReference>
<organism evidence="7 8">
    <name type="scientific">Mya arenaria</name>
    <name type="common">Soft-shell clam</name>
    <dbReference type="NCBI Taxonomy" id="6604"/>
    <lineage>
        <taxon>Eukaryota</taxon>
        <taxon>Metazoa</taxon>
        <taxon>Spiralia</taxon>
        <taxon>Lophotrochozoa</taxon>
        <taxon>Mollusca</taxon>
        <taxon>Bivalvia</taxon>
        <taxon>Autobranchia</taxon>
        <taxon>Heteroconchia</taxon>
        <taxon>Euheterodonta</taxon>
        <taxon>Imparidentia</taxon>
        <taxon>Neoheterodontei</taxon>
        <taxon>Myida</taxon>
        <taxon>Myoidea</taxon>
        <taxon>Myidae</taxon>
        <taxon>Mya</taxon>
    </lineage>
</organism>
<accession>A0ABY7FDH2</accession>
<name>A0ABY7FDH2_MYAAR</name>
<dbReference type="InterPro" id="IPR019359">
    <property type="entry name" value="CCDC85"/>
</dbReference>
<keyword evidence="8" id="KW-1185">Reference proteome</keyword>
<feature type="region of interest" description="Disordered" evidence="6">
    <location>
        <begin position="184"/>
        <end position="297"/>
    </location>
</feature>
<evidence type="ECO:0000256" key="6">
    <source>
        <dbReference type="SAM" id="MobiDB-lite"/>
    </source>
</evidence>
<feature type="compositionally biased region" description="Polar residues" evidence="6">
    <location>
        <begin position="604"/>
        <end position="712"/>
    </location>
</feature>
<feature type="compositionally biased region" description="Low complexity" evidence="6">
    <location>
        <begin position="454"/>
        <end position="465"/>
    </location>
</feature>
<feature type="compositionally biased region" description="Polar residues" evidence="6">
    <location>
        <begin position="220"/>
        <end position="230"/>
    </location>
</feature>
<dbReference type="PANTHER" id="PTHR13546">
    <property type="entry name" value="RE60986P"/>
    <property type="match status" value="1"/>
</dbReference>
<feature type="compositionally biased region" description="Basic and acidic residues" evidence="6">
    <location>
        <begin position="781"/>
        <end position="808"/>
    </location>
</feature>
<protein>
    <submittedName>
        <fullName evidence="7">CC85C-like protein</fullName>
    </submittedName>
</protein>
<feature type="compositionally biased region" description="Polar residues" evidence="6">
    <location>
        <begin position="520"/>
        <end position="547"/>
    </location>
</feature>
<feature type="region of interest" description="Disordered" evidence="6">
    <location>
        <begin position="349"/>
        <end position="809"/>
    </location>
</feature>
<feature type="coiled-coil region" evidence="5">
    <location>
        <begin position="139"/>
        <end position="173"/>
    </location>
</feature>
<feature type="compositionally biased region" description="Basic and acidic residues" evidence="6">
    <location>
        <begin position="432"/>
        <end position="446"/>
    </location>
</feature>
<evidence type="ECO:0000256" key="2">
    <source>
        <dbReference type="ARBA" id="ARBA00009052"/>
    </source>
</evidence>
<keyword evidence="3" id="KW-0965">Cell junction</keyword>
<dbReference type="EMBL" id="CP111022">
    <property type="protein sequence ID" value="WAR19224.1"/>
    <property type="molecule type" value="Genomic_DNA"/>
</dbReference>
<keyword evidence="4 5" id="KW-0175">Coiled coil</keyword>
<feature type="region of interest" description="Disordered" evidence="6">
    <location>
        <begin position="845"/>
        <end position="920"/>
    </location>
</feature>
<evidence type="ECO:0000256" key="4">
    <source>
        <dbReference type="ARBA" id="ARBA00023054"/>
    </source>
</evidence>
<evidence type="ECO:0000313" key="8">
    <source>
        <dbReference type="Proteomes" id="UP001164746"/>
    </source>
</evidence>
<feature type="compositionally biased region" description="Pro residues" evidence="6">
    <location>
        <begin position="356"/>
        <end position="368"/>
    </location>
</feature>
<comment type="similarity">
    <text evidence="2">Belongs to the CCDC85 family.</text>
</comment>
<proteinExistence type="inferred from homology"/>
<evidence type="ECO:0000256" key="1">
    <source>
        <dbReference type="ARBA" id="ARBA00004536"/>
    </source>
</evidence>
<feature type="compositionally biased region" description="Polar residues" evidence="6">
    <location>
        <begin position="252"/>
        <end position="263"/>
    </location>
</feature>
<comment type="subcellular location">
    <subcellularLocation>
        <location evidence="1">Cell junction</location>
        <location evidence="1">Adherens junction</location>
    </subcellularLocation>
</comment>
<evidence type="ECO:0000313" key="7">
    <source>
        <dbReference type="EMBL" id="WAR19224.1"/>
    </source>
</evidence>
<dbReference type="Proteomes" id="UP001164746">
    <property type="component" value="Chromosome 11"/>
</dbReference>
<feature type="region of interest" description="Disordered" evidence="6">
    <location>
        <begin position="819"/>
        <end position="838"/>
    </location>
</feature>
<feature type="compositionally biased region" description="Low complexity" evidence="6">
    <location>
        <begin position="766"/>
        <end position="780"/>
    </location>
</feature>
<dbReference type="PANTHER" id="PTHR13546:SF15">
    <property type="entry name" value="CCDC85"/>
    <property type="match status" value="1"/>
</dbReference>
<feature type="coiled-coil region" evidence="5">
    <location>
        <begin position="86"/>
        <end position="113"/>
    </location>
</feature>